<keyword evidence="1" id="KW-0472">Membrane</keyword>
<dbReference type="RefSeq" id="WP_062627459.1">
    <property type="nucleotide sequence ID" value="NZ_AP018738.1"/>
</dbReference>
<keyword evidence="3" id="KW-1185">Reference proteome</keyword>
<reference evidence="2 3" key="1">
    <citation type="submission" date="2018-06" db="EMBL/GenBank/DDBJ databases">
        <title>OYT1 Genome Sequencing.</title>
        <authorList>
            <person name="Kato S."/>
            <person name="Itoh T."/>
            <person name="Ohkuma M."/>
        </authorList>
    </citation>
    <scope>NUCLEOTIDE SEQUENCE [LARGE SCALE GENOMIC DNA]</scope>
    <source>
        <strain evidence="2 3">OYT1</strain>
    </source>
</reference>
<dbReference type="EMBL" id="AP018738">
    <property type="protein sequence ID" value="BBE51088.1"/>
    <property type="molecule type" value="Genomic_DNA"/>
</dbReference>
<accession>A0A2Z6GC44</accession>
<sequence length="153" mass="16665">MIHPANDAEKKLAQAPHNLFISSVFMFDLLMTPAAIAINIGMYGLLLPLTLSLSVVAYIYKRSRASTHSAYAAAHWQLAFRRCLWLMAGYAVSATLIFLAWLVSLTTQASMQHILWTALTRIAILPTLLAVMVTLVMEAGAMSQASKGEGIGK</sequence>
<dbReference type="STRING" id="1188319.OYT1_02351"/>
<feature type="transmembrane region" description="Helical" evidence="1">
    <location>
        <begin position="114"/>
        <end position="137"/>
    </location>
</feature>
<feature type="transmembrane region" description="Helical" evidence="1">
    <location>
        <begin position="42"/>
        <end position="60"/>
    </location>
</feature>
<feature type="transmembrane region" description="Helical" evidence="1">
    <location>
        <begin position="83"/>
        <end position="102"/>
    </location>
</feature>
<dbReference type="KEGG" id="fam:OYT1_ch1540"/>
<evidence type="ECO:0000313" key="3">
    <source>
        <dbReference type="Proteomes" id="UP000033070"/>
    </source>
</evidence>
<gene>
    <name evidence="2" type="ORF">OYT1_ch1540</name>
</gene>
<proteinExistence type="predicted"/>
<organism evidence="2 3">
    <name type="scientific">Ferriphaselus amnicola</name>
    <dbReference type="NCBI Taxonomy" id="1188319"/>
    <lineage>
        <taxon>Bacteria</taxon>
        <taxon>Pseudomonadati</taxon>
        <taxon>Pseudomonadota</taxon>
        <taxon>Betaproteobacteria</taxon>
        <taxon>Nitrosomonadales</taxon>
        <taxon>Gallionellaceae</taxon>
        <taxon>Ferriphaselus</taxon>
    </lineage>
</organism>
<keyword evidence="1" id="KW-0812">Transmembrane</keyword>
<dbReference type="AlphaFoldDB" id="A0A2Z6GC44"/>
<protein>
    <submittedName>
        <fullName evidence="2">Uncharacterized protein</fullName>
    </submittedName>
</protein>
<evidence type="ECO:0000313" key="2">
    <source>
        <dbReference type="EMBL" id="BBE51088.1"/>
    </source>
</evidence>
<keyword evidence="1" id="KW-1133">Transmembrane helix</keyword>
<dbReference type="Proteomes" id="UP000033070">
    <property type="component" value="Chromosome"/>
</dbReference>
<name>A0A2Z6GC44_9PROT</name>
<evidence type="ECO:0000256" key="1">
    <source>
        <dbReference type="SAM" id="Phobius"/>
    </source>
</evidence>
<dbReference type="OrthoDB" id="5762913at2"/>